<dbReference type="Gene3D" id="3.30.70.330">
    <property type="match status" value="5"/>
</dbReference>
<dbReference type="SUPFAM" id="SSF54928">
    <property type="entry name" value="RNA-binding domain, RBD"/>
    <property type="match status" value="4"/>
</dbReference>
<keyword evidence="1 2" id="KW-0694">RNA-binding</keyword>
<dbReference type="Proteomes" id="UP001485043">
    <property type="component" value="Unassembled WGS sequence"/>
</dbReference>
<dbReference type="CDD" id="cd12320">
    <property type="entry name" value="RRM6_RBM19_RRM5_MRD1"/>
    <property type="match status" value="1"/>
</dbReference>
<dbReference type="FunFam" id="3.30.70.330:FF:000442">
    <property type="entry name" value="Multiple RNA-binding domain-containing protein 1"/>
    <property type="match status" value="1"/>
</dbReference>
<reference evidence="5 6" key="1">
    <citation type="journal article" date="2024" name="Nat. Commun.">
        <title>Phylogenomics reveals the evolutionary origins of lichenization in chlorophyte algae.</title>
        <authorList>
            <person name="Puginier C."/>
            <person name="Libourel C."/>
            <person name="Otte J."/>
            <person name="Skaloud P."/>
            <person name="Haon M."/>
            <person name="Grisel S."/>
            <person name="Petersen M."/>
            <person name="Berrin J.G."/>
            <person name="Delaux P.M."/>
            <person name="Dal Grande F."/>
            <person name="Keller J."/>
        </authorList>
    </citation>
    <scope>NUCLEOTIDE SEQUENCE [LARGE SCALE GENOMIC DNA]</scope>
    <source>
        <strain evidence="5 6">SAG 2523</strain>
    </source>
</reference>
<evidence type="ECO:0000256" key="1">
    <source>
        <dbReference type="ARBA" id="ARBA00022884"/>
    </source>
</evidence>
<feature type="region of interest" description="Disordered" evidence="3">
    <location>
        <begin position="117"/>
        <end position="136"/>
    </location>
</feature>
<dbReference type="AlphaFoldDB" id="A0AAW1TF15"/>
<name>A0AAW1TF15_9CHLO</name>
<dbReference type="CDD" id="cd12317">
    <property type="entry name" value="RRM4_RBM19_RRM3_MRD1"/>
    <property type="match status" value="1"/>
</dbReference>
<feature type="region of interest" description="Disordered" evidence="3">
    <location>
        <begin position="292"/>
        <end position="348"/>
    </location>
</feature>
<dbReference type="GO" id="GO:0005634">
    <property type="term" value="C:nucleus"/>
    <property type="evidence" value="ECO:0007669"/>
    <property type="project" value="TreeGrafter"/>
</dbReference>
<feature type="domain" description="RRM" evidence="4">
    <location>
        <begin position="3"/>
        <end position="80"/>
    </location>
</feature>
<dbReference type="Pfam" id="PF00076">
    <property type="entry name" value="RRM_1"/>
    <property type="match status" value="5"/>
</dbReference>
<dbReference type="PROSITE" id="PS50102">
    <property type="entry name" value="RRM"/>
    <property type="match status" value="5"/>
</dbReference>
<feature type="compositionally biased region" description="Acidic residues" evidence="3">
    <location>
        <begin position="306"/>
        <end position="324"/>
    </location>
</feature>
<dbReference type="PANTHER" id="PTHR48025">
    <property type="entry name" value="OS02G0815200 PROTEIN"/>
    <property type="match status" value="1"/>
</dbReference>
<sequence length="892" mass="95884">MSSRICVKNLPKHCTDQTLRKHFGDRGDVTDAKVIHAKDGTSRQFGFVGYRTPEQAQHAIDYFNRTYLDSARLSVEFAEKVGAGGLSRPWSKYSQGSSAHEARKPSQQLRAVIEAASLKRKRPGDAETSDGPEDPQLAEFLQIMQPRRKTAMWANDDLIGPSAPANPSIQPSKQAKRTTPAADPAPDGATAGAGKGQKWSRVAMQDTETSHHDEQDDAGGSSGDDDSLLYEDAAAHEQDAHDAAGPEDDGIVHNEELDDLAYLKSRMKQRIAEDDADAADDEDMQPAAIRSEASHLGEESDAVAGSEEEEGAEAADASDEAADTDVERRESNRAASTRHEHSAGDEDDGMRAAGRLFLRNLPFSTTEADLAELLGDYGQLSEVHLVMDRVSKKSRGIALVTFEEAQPAEAARAALDGSFFQGRLLHVLPARPPPAVAIPAPQAEDKSGEDKSHGYKREKEAKQRGQAGNRAAWNTLFMRADTVAAAIAAHLGMAKAQLLDRDAADLPVRMALGEAHVIKLTKQSLGAAGVSVNALEQAAEKSGKGAASKPVARSATALIVKNLPYSAEQQELQELFSTSGTVKRLVLPPTKTLAIVEYADAAEARKAFRGLAYKRFHNVPIYLEWAPSDIFSAPAPSQVQAAAEASAEDDSVAEAGGARADEAPAESCTLYIKNLAFATSDEGLQGLCDPVVSAAGGSVRSVKVARHRGPHGKLLSAGFGFVECSSEQCARAALKRLQGSILDGHKLSMQLSMRKVEGDKAAAAAARAQPKKAVVAGKEPSTKLVVRNVAFEATRKDIQQLFGPFGQLRSCRLPHKFDGSHRGFAFVDFVTKQEARNRGLLVGDDLEITMACWSDQSVDKLVHSFNREACRSHNSSELSNHRSTLRQGAMRF</sequence>
<feature type="region of interest" description="Disordered" evidence="3">
    <location>
        <begin position="436"/>
        <end position="467"/>
    </location>
</feature>
<feature type="compositionally biased region" description="Basic and acidic residues" evidence="3">
    <location>
        <begin position="233"/>
        <end position="252"/>
    </location>
</feature>
<gene>
    <name evidence="5" type="ORF">WJX84_002705</name>
</gene>
<feature type="domain" description="RRM" evidence="4">
    <location>
        <begin position="668"/>
        <end position="754"/>
    </location>
</feature>
<feature type="domain" description="RRM" evidence="4">
    <location>
        <begin position="354"/>
        <end position="432"/>
    </location>
</feature>
<feature type="domain" description="RRM" evidence="4">
    <location>
        <begin position="782"/>
        <end position="851"/>
    </location>
</feature>
<feature type="compositionally biased region" description="Basic and acidic residues" evidence="3">
    <location>
        <begin position="443"/>
        <end position="463"/>
    </location>
</feature>
<dbReference type="EMBL" id="JALJOV010000079">
    <property type="protein sequence ID" value="KAK9867547.1"/>
    <property type="molecule type" value="Genomic_DNA"/>
</dbReference>
<dbReference type="PANTHER" id="PTHR48025:SF1">
    <property type="entry name" value="RRM DOMAIN-CONTAINING PROTEIN"/>
    <property type="match status" value="1"/>
</dbReference>
<proteinExistence type="predicted"/>
<dbReference type="CDD" id="cd12318">
    <property type="entry name" value="RRM5_RBM19_like"/>
    <property type="match status" value="1"/>
</dbReference>
<organism evidence="5 6">
    <name type="scientific">Apatococcus fuscideae</name>
    <dbReference type="NCBI Taxonomy" id="2026836"/>
    <lineage>
        <taxon>Eukaryota</taxon>
        <taxon>Viridiplantae</taxon>
        <taxon>Chlorophyta</taxon>
        <taxon>core chlorophytes</taxon>
        <taxon>Trebouxiophyceae</taxon>
        <taxon>Chlorellales</taxon>
        <taxon>Chlorellaceae</taxon>
        <taxon>Apatococcus</taxon>
    </lineage>
</organism>
<evidence type="ECO:0000259" key="4">
    <source>
        <dbReference type="PROSITE" id="PS50102"/>
    </source>
</evidence>
<feature type="region of interest" description="Disordered" evidence="3">
    <location>
        <begin position="88"/>
        <end position="108"/>
    </location>
</feature>
<evidence type="ECO:0000256" key="3">
    <source>
        <dbReference type="SAM" id="MobiDB-lite"/>
    </source>
</evidence>
<evidence type="ECO:0000313" key="5">
    <source>
        <dbReference type="EMBL" id="KAK9867547.1"/>
    </source>
</evidence>
<dbReference type="InterPro" id="IPR012677">
    <property type="entry name" value="Nucleotide-bd_a/b_plait_sf"/>
</dbReference>
<dbReference type="InterPro" id="IPR035979">
    <property type="entry name" value="RBD_domain_sf"/>
</dbReference>
<evidence type="ECO:0000313" key="6">
    <source>
        <dbReference type="Proteomes" id="UP001485043"/>
    </source>
</evidence>
<feature type="region of interest" description="Disordered" evidence="3">
    <location>
        <begin position="157"/>
        <end position="252"/>
    </location>
</feature>
<accession>A0AAW1TF15</accession>
<keyword evidence="6" id="KW-1185">Reference proteome</keyword>
<evidence type="ECO:0000256" key="2">
    <source>
        <dbReference type="PROSITE-ProRule" id="PRU00176"/>
    </source>
</evidence>
<dbReference type="InterPro" id="IPR000504">
    <property type="entry name" value="RRM_dom"/>
</dbReference>
<protein>
    <recommendedName>
        <fullName evidence="4">RRM domain-containing protein</fullName>
    </recommendedName>
</protein>
<feature type="compositionally biased region" description="Low complexity" evidence="3">
    <location>
        <begin position="178"/>
        <end position="192"/>
    </location>
</feature>
<dbReference type="InterPro" id="IPR034423">
    <property type="entry name" value="RBM19_RRM5"/>
</dbReference>
<dbReference type="GO" id="GO:0003729">
    <property type="term" value="F:mRNA binding"/>
    <property type="evidence" value="ECO:0007669"/>
    <property type="project" value="TreeGrafter"/>
</dbReference>
<dbReference type="InterPro" id="IPR050502">
    <property type="entry name" value="Euk_RNA-bind_prot"/>
</dbReference>
<dbReference type="SMART" id="SM00360">
    <property type="entry name" value="RRM"/>
    <property type="match status" value="5"/>
</dbReference>
<feature type="domain" description="RRM" evidence="4">
    <location>
        <begin position="556"/>
        <end position="628"/>
    </location>
</feature>
<feature type="compositionally biased region" description="Basic and acidic residues" evidence="3">
    <location>
        <begin position="325"/>
        <end position="344"/>
    </location>
</feature>
<comment type="caution">
    <text evidence="5">The sequence shown here is derived from an EMBL/GenBank/DDBJ whole genome shotgun (WGS) entry which is preliminary data.</text>
</comment>
<dbReference type="CDD" id="cd12565">
    <property type="entry name" value="RRM1_MRD1"/>
    <property type="match status" value="1"/>
</dbReference>